<name>A0ABQ2VW37_9ACTN</name>
<dbReference type="Proteomes" id="UP000660675">
    <property type="component" value="Unassembled WGS sequence"/>
</dbReference>
<organism evidence="2 3">
    <name type="scientific">Streptomyces gelaticus</name>
    <dbReference type="NCBI Taxonomy" id="285446"/>
    <lineage>
        <taxon>Bacteria</taxon>
        <taxon>Bacillati</taxon>
        <taxon>Actinomycetota</taxon>
        <taxon>Actinomycetes</taxon>
        <taxon>Kitasatosporales</taxon>
        <taxon>Streptomycetaceae</taxon>
        <taxon>Streptomyces</taxon>
    </lineage>
</organism>
<evidence type="ECO:0000313" key="2">
    <source>
        <dbReference type="EMBL" id="GGV82116.1"/>
    </source>
</evidence>
<gene>
    <name evidence="2" type="ORF">GCM10015535_22920</name>
</gene>
<dbReference type="EMBL" id="BMTF01000006">
    <property type="protein sequence ID" value="GGV82116.1"/>
    <property type="molecule type" value="Genomic_DNA"/>
</dbReference>
<reference evidence="3" key="1">
    <citation type="journal article" date="2019" name="Int. J. Syst. Evol. Microbiol.">
        <title>The Global Catalogue of Microorganisms (GCM) 10K type strain sequencing project: providing services to taxonomists for standard genome sequencing and annotation.</title>
        <authorList>
            <consortium name="The Broad Institute Genomics Platform"/>
            <consortium name="The Broad Institute Genome Sequencing Center for Infectious Disease"/>
            <person name="Wu L."/>
            <person name="Ma J."/>
        </authorList>
    </citation>
    <scope>NUCLEOTIDE SEQUENCE [LARGE SCALE GENOMIC DNA]</scope>
    <source>
        <strain evidence="3">JCM 4376</strain>
    </source>
</reference>
<keyword evidence="3" id="KW-1185">Reference proteome</keyword>
<protein>
    <recommendedName>
        <fullName evidence="4">Secreted protein</fullName>
    </recommendedName>
</protein>
<evidence type="ECO:0000256" key="1">
    <source>
        <dbReference type="SAM" id="MobiDB-lite"/>
    </source>
</evidence>
<feature type="compositionally biased region" description="Polar residues" evidence="1">
    <location>
        <begin position="26"/>
        <end position="35"/>
    </location>
</feature>
<evidence type="ECO:0000313" key="3">
    <source>
        <dbReference type="Proteomes" id="UP000660675"/>
    </source>
</evidence>
<feature type="region of interest" description="Disordered" evidence="1">
    <location>
        <begin position="72"/>
        <end position="93"/>
    </location>
</feature>
<comment type="caution">
    <text evidence="2">The sequence shown here is derived from an EMBL/GenBank/DDBJ whole genome shotgun (WGS) entry which is preliminary data.</text>
</comment>
<feature type="region of interest" description="Disordered" evidence="1">
    <location>
        <begin position="1"/>
        <end position="35"/>
    </location>
</feature>
<accession>A0ABQ2VW37</accession>
<sequence>MLATPRHRSGPAGGAAHPGILGPQEPQETSRVQTSELPDLAHTDTKPLHWLATAAAMAAVIAAAGLLQPDPAASASASHRTTARHGTEAVTAPDPARAVFPLECGGQEYTVTKQATGDLDGDDRPETVAVVHCAAGSGTPPSGVYVLTRGSGAAPRVVATLVDPAQQMSISDFAVRDGIISATLLGYSSDAVARCCPDQQEQVTWQWKGGAFVRAAQTAPGSV</sequence>
<evidence type="ECO:0008006" key="4">
    <source>
        <dbReference type="Google" id="ProtNLM"/>
    </source>
</evidence>
<proteinExistence type="predicted"/>